<comment type="caution">
    <text evidence="1">The sequence shown here is derived from an EMBL/GenBank/DDBJ whole genome shotgun (WGS) entry which is preliminary data.</text>
</comment>
<evidence type="ECO:0000313" key="2">
    <source>
        <dbReference type="Proteomes" id="UP000075604"/>
    </source>
</evidence>
<protein>
    <submittedName>
        <fullName evidence="1">Uncharacterized protein</fullName>
    </submittedName>
</protein>
<name>A0A150P5G5_SORCE</name>
<dbReference type="AlphaFoldDB" id="A0A150P5G5"/>
<dbReference type="Proteomes" id="UP000075604">
    <property type="component" value="Unassembled WGS sequence"/>
</dbReference>
<accession>A0A150P5G5</accession>
<dbReference type="EMBL" id="JELX01003927">
    <property type="protein sequence ID" value="KYF50944.1"/>
    <property type="molecule type" value="Genomic_DNA"/>
</dbReference>
<reference evidence="1 2" key="1">
    <citation type="submission" date="2014-02" db="EMBL/GenBank/DDBJ databases">
        <title>The small core and large imbalanced accessory genome model reveals a collaborative survival strategy of Sorangium cellulosum strains in nature.</title>
        <authorList>
            <person name="Han K."/>
            <person name="Peng R."/>
            <person name="Blom J."/>
            <person name="Li Y.-Z."/>
        </authorList>
    </citation>
    <scope>NUCLEOTIDE SEQUENCE [LARGE SCALE GENOMIC DNA]</scope>
    <source>
        <strain evidence="1 2">So0157-18</strain>
    </source>
</reference>
<organism evidence="1 2">
    <name type="scientific">Sorangium cellulosum</name>
    <name type="common">Polyangium cellulosum</name>
    <dbReference type="NCBI Taxonomy" id="56"/>
    <lineage>
        <taxon>Bacteria</taxon>
        <taxon>Pseudomonadati</taxon>
        <taxon>Myxococcota</taxon>
        <taxon>Polyangia</taxon>
        <taxon>Polyangiales</taxon>
        <taxon>Polyangiaceae</taxon>
        <taxon>Sorangium</taxon>
    </lineage>
</organism>
<gene>
    <name evidence="1" type="ORF">BE04_01270</name>
</gene>
<sequence>MPTGQAPFSIPPDTFAAGRSYFVIETGEPTRVLDDERAHGLLVVPAGDDTPATWVKRDPLVYLFHASPPPTPSNLSVVSGSEQIAINLKYAEAPTYTDLSPEGATLALVESGSGAGNGGGGAGGDEGAVVVSDQTTGPLEPGGIYLGGLMGIAGETGEMALQVKLWRIQPAMDGTFNTPRAMLIHAAPTAPAVNLGYWAVTEDGSRGETFTSVLTNVAYGSTSATTGVDFAAPSAAGVQWLGVQPTESLDANRSAATSLQAVWYAAVGLGDWSSSDPTSAAQLVLFRNFGSILSATPLPLPSP</sequence>
<evidence type="ECO:0000313" key="1">
    <source>
        <dbReference type="EMBL" id="KYF50944.1"/>
    </source>
</evidence>
<proteinExistence type="predicted"/>